<name>A0A6M1SZM8_9BACT</name>
<protein>
    <submittedName>
        <fullName evidence="3">Polyketide cyclase</fullName>
    </submittedName>
</protein>
<dbReference type="Gene3D" id="3.30.530.20">
    <property type="match status" value="1"/>
</dbReference>
<comment type="caution">
    <text evidence="3">The sequence shown here is derived from an EMBL/GenBank/DDBJ whole genome shotgun (WGS) entry which is preliminary data.</text>
</comment>
<evidence type="ECO:0000259" key="2">
    <source>
        <dbReference type="Pfam" id="PF08327"/>
    </source>
</evidence>
<sequence length="155" mass="17776">MDTFKAVAKSEMLIRTPVSEVFESFIDPKITSEFWFTQGSDRLETGKKIEWKWEQFGISATISVTEIKQNELIRYQWHSGEGDTDYRNVEISFESKSDETTFVQVVESGFDKNDDHLIEQVAGQTEGWALVLSASKAWLEHGINLNLISDHKPEI</sequence>
<dbReference type="SUPFAM" id="SSF55961">
    <property type="entry name" value="Bet v1-like"/>
    <property type="match status" value="1"/>
</dbReference>
<gene>
    <name evidence="3" type="ORF">G3569_01880</name>
</gene>
<dbReference type="InterPro" id="IPR013538">
    <property type="entry name" value="ASHA1/2-like_C"/>
</dbReference>
<proteinExistence type="inferred from homology"/>
<evidence type="ECO:0000256" key="1">
    <source>
        <dbReference type="ARBA" id="ARBA00006817"/>
    </source>
</evidence>
<dbReference type="AlphaFoldDB" id="A0A6M1SZM8"/>
<dbReference type="RefSeq" id="WP_165265529.1">
    <property type="nucleotide sequence ID" value="NZ_JAALLS010000002.1"/>
</dbReference>
<evidence type="ECO:0000313" key="4">
    <source>
        <dbReference type="Proteomes" id="UP000479132"/>
    </source>
</evidence>
<comment type="similarity">
    <text evidence="1">Belongs to the AHA1 family.</text>
</comment>
<accession>A0A6M1SZM8</accession>
<dbReference type="CDD" id="cd08901">
    <property type="entry name" value="SRPBCC_CalC_Aha1-like_8"/>
    <property type="match status" value="1"/>
</dbReference>
<keyword evidence="4" id="KW-1185">Reference proteome</keyword>
<dbReference type="Pfam" id="PF08327">
    <property type="entry name" value="AHSA1"/>
    <property type="match status" value="1"/>
</dbReference>
<evidence type="ECO:0000313" key="3">
    <source>
        <dbReference type="EMBL" id="NGP87089.1"/>
    </source>
</evidence>
<dbReference type="InterPro" id="IPR023393">
    <property type="entry name" value="START-like_dom_sf"/>
</dbReference>
<dbReference type="Proteomes" id="UP000479132">
    <property type="component" value="Unassembled WGS sequence"/>
</dbReference>
<reference evidence="3 4" key="1">
    <citation type="submission" date="2020-02" db="EMBL/GenBank/DDBJ databases">
        <title>Aliifodinibius halophilus 2W32, complete genome.</title>
        <authorList>
            <person name="Li Y."/>
            <person name="Wu S."/>
        </authorList>
    </citation>
    <scope>NUCLEOTIDE SEQUENCE [LARGE SCALE GENOMIC DNA]</scope>
    <source>
        <strain evidence="3 4">2W32</strain>
    </source>
</reference>
<feature type="domain" description="Activator of Hsp90 ATPase homologue 1/2-like C-terminal" evidence="2">
    <location>
        <begin position="16"/>
        <end position="132"/>
    </location>
</feature>
<organism evidence="3 4">
    <name type="scientific">Fodinibius halophilus</name>
    <dbReference type="NCBI Taxonomy" id="1736908"/>
    <lineage>
        <taxon>Bacteria</taxon>
        <taxon>Pseudomonadati</taxon>
        <taxon>Balneolota</taxon>
        <taxon>Balneolia</taxon>
        <taxon>Balneolales</taxon>
        <taxon>Balneolaceae</taxon>
        <taxon>Fodinibius</taxon>
    </lineage>
</organism>
<dbReference type="EMBL" id="JAALLS010000002">
    <property type="protein sequence ID" value="NGP87089.1"/>
    <property type="molecule type" value="Genomic_DNA"/>
</dbReference>